<dbReference type="InterPro" id="IPR007658">
    <property type="entry name" value="DUF594"/>
</dbReference>
<accession>A0A2P5FWG9</accession>
<dbReference type="STRING" id="63057.A0A2P5FWG9"/>
<dbReference type="AlphaFoldDB" id="A0A2P5FWG9"/>
<evidence type="ECO:0000313" key="4">
    <source>
        <dbReference type="Proteomes" id="UP000237000"/>
    </source>
</evidence>
<sequence length="742" mass="85235">MYSLIPESLKSLWDKWNIQGFMMLSLSLQIFLVLFAPLRKRTTRAWLLSLVWSSYLLADWAASFAIGLISNSQSNINNNIPNSPDKEIHGNQLSAFWAPFLLLHLGGPDTITAFSLEDNALWLRHLFGLIFQCVAEIYVFVQALSSNQLLVPTTLLFVAGIIKYVERTRALYLASLDTLQKSMKKPKPPDDESRFDYATFMEEYYEPRKDVSRGTASNLAPLLLSNYSLIEGNLDEIAVVQHAYHFFGIFKGLLADLVFSLFYRRESEVYFGKRTSEDALRVISVELNFFYQVLYTKVVVVRSKMGYIFRFMSSSAVFVAFFLFYSSEKHNYHSVDIKITYTLLCGAMALEAIGILMLVFSDWTVAALRVDGGNHDTLRSTTTLWKAKLIQKISSWVAIILGEYLKLRRPNWSGEDSSNLLDWARKVLFRRWSESVSCYNLIDYCLKESPKVKNNNIVLDYLSFSCIKLIDVLGLKEFRDRMKYISSKPLSKELWDFIFQDLKNRSNYDYETININRASSTRGGFVLQSNDWKHHYDDLMAFVGGVDFDQSLLMWHIATELCYSTEDKDFIFNIDDFHRREDSKILSDYMVYLLIMQPTMMPSISGITHTRFRDTCAEAKKFFGQRKLGPGVEQEVACSRILRVNTDVDPAFLKGDTDKSVLFYGSILAKRLDDKIKEQKWKVTSQVWVEMLAYAAGHCGPTSHVLLLSKGGELISYVWLLMVHFGMAGNFQIRDSSSLTLD</sequence>
<feature type="transmembrane region" description="Helical" evidence="1">
    <location>
        <begin position="307"/>
        <end position="327"/>
    </location>
</feature>
<dbReference type="Pfam" id="PF04578">
    <property type="entry name" value="DUF594"/>
    <property type="match status" value="1"/>
</dbReference>
<feature type="transmembrane region" description="Helical" evidence="1">
    <location>
        <begin position="20"/>
        <end position="38"/>
    </location>
</feature>
<proteinExistence type="predicted"/>
<dbReference type="OrthoDB" id="1689146at2759"/>
<reference evidence="4" key="1">
    <citation type="submission" date="2016-06" db="EMBL/GenBank/DDBJ databases">
        <title>Parallel loss of symbiosis genes in relatives of nitrogen-fixing non-legume Parasponia.</title>
        <authorList>
            <person name="Van Velzen R."/>
            <person name="Holmer R."/>
            <person name="Bu F."/>
            <person name="Rutten L."/>
            <person name="Van Zeijl A."/>
            <person name="Liu W."/>
            <person name="Santuari L."/>
            <person name="Cao Q."/>
            <person name="Sharma T."/>
            <person name="Shen D."/>
            <person name="Roswanjaya Y."/>
            <person name="Wardhani T."/>
            <person name="Kalhor M.S."/>
            <person name="Jansen J."/>
            <person name="Van den Hoogen J."/>
            <person name="Gungor B."/>
            <person name="Hartog M."/>
            <person name="Hontelez J."/>
            <person name="Verver J."/>
            <person name="Yang W.-C."/>
            <person name="Schijlen E."/>
            <person name="Repin R."/>
            <person name="Schilthuizen M."/>
            <person name="Schranz E."/>
            <person name="Heidstra R."/>
            <person name="Miyata K."/>
            <person name="Fedorova E."/>
            <person name="Kohlen W."/>
            <person name="Bisseling T."/>
            <person name="Smit S."/>
            <person name="Geurts R."/>
        </authorList>
    </citation>
    <scope>NUCLEOTIDE SEQUENCE [LARGE SCALE GENOMIC DNA]</scope>
    <source>
        <strain evidence="4">cv. RG33-2</strain>
    </source>
</reference>
<protein>
    <recommendedName>
        <fullName evidence="2">DUF4220 domain-containing protein</fullName>
    </recommendedName>
</protein>
<gene>
    <name evidence="3" type="ORF">TorRG33x02_019350</name>
</gene>
<dbReference type="FunCoup" id="A0A2P5FWG9">
    <property type="interactions" value="530"/>
</dbReference>
<name>A0A2P5FWG9_TREOI</name>
<feature type="domain" description="DUF4220" evidence="2">
    <location>
        <begin position="52"/>
        <end position="444"/>
    </location>
</feature>
<feature type="transmembrane region" description="Helical" evidence="1">
    <location>
        <begin position="339"/>
        <end position="360"/>
    </location>
</feature>
<evidence type="ECO:0000259" key="2">
    <source>
        <dbReference type="Pfam" id="PF13968"/>
    </source>
</evidence>
<feature type="transmembrane region" description="Helical" evidence="1">
    <location>
        <begin position="45"/>
        <end position="69"/>
    </location>
</feature>
<dbReference type="EMBL" id="JXTC01000005">
    <property type="protein sequence ID" value="POO02151.1"/>
    <property type="molecule type" value="Genomic_DNA"/>
</dbReference>
<evidence type="ECO:0000313" key="3">
    <source>
        <dbReference type="EMBL" id="POO02151.1"/>
    </source>
</evidence>
<dbReference type="Proteomes" id="UP000237000">
    <property type="component" value="Unassembled WGS sequence"/>
</dbReference>
<keyword evidence="4" id="KW-1185">Reference proteome</keyword>
<dbReference type="PANTHER" id="PTHR31325">
    <property type="entry name" value="OS01G0798800 PROTEIN-RELATED"/>
    <property type="match status" value="1"/>
</dbReference>
<keyword evidence="1" id="KW-1133">Transmembrane helix</keyword>
<dbReference type="Pfam" id="PF13968">
    <property type="entry name" value="DUF4220"/>
    <property type="match status" value="1"/>
</dbReference>
<dbReference type="InterPro" id="IPR025315">
    <property type="entry name" value="DUF4220"/>
</dbReference>
<organism evidence="3 4">
    <name type="scientific">Trema orientale</name>
    <name type="common">Charcoal tree</name>
    <name type="synonym">Celtis orientalis</name>
    <dbReference type="NCBI Taxonomy" id="63057"/>
    <lineage>
        <taxon>Eukaryota</taxon>
        <taxon>Viridiplantae</taxon>
        <taxon>Streptophyta</taxon>
        <taxon>Embryophyta</taxon>
        <taxon>Tracheophyta</taxon>
        <taxon>Spermatophyta</taxon>
        <taxon>Magnoliopsida</taxon>
        <taxon>eudicotyledons</taxon>
        <taxon>Gunneridae</taxon>
        <taxon>Pentapetalae</taxon>
        <taxon>rosids</taxon>
        <taxon>fabids</taxon>
        <taxon>Rosales</taxon>
        <taxon>Cannabaceae</taxon>
        <taxon>Trema</taxon>
    </lineage>
</organism>
<evidence type="ECO:0000256" key="1">
    <source>
        <dbReference type="SAM" id="Phobius"/>
    </source>
</evidence>
<dbReference type="InParanoid" id="A0A2P5FWG9"/>
<comment type="caution">
    <text evidence="3">The sequence shown here is derived from an EMBL/GenBank/DDBJ whole genome shotgun (WGS) entry which is preliminary data.</text>
</comment>
<keyword evidence="1" id="KW-0812">Transmembrane</keyword>
<keyword evidence="1" id="KW-0472">Membrane</keyword>